<sequence>MPTQAAHTLKVPKKRGPKPKPLSERKFKPSKPIVRVERSYSKRRKEEVIMWLLNHKVYDPFSPNSKGGIRKPTFREAGQFFNIPFTTLGSWFRNRRKIIPDLPPGEPETAPTQPGNVEGAPETEPAEDQGATNPPQTADGAGDTTPASLPTAAN</sequence>
<keyword evidence="3" id="KW-1185">Reference proteome</keyword>
<feature type="region of interest" description="Disordered" evidence="1">
    <location>
        <begin position="97"/>
        <end position="154"/>
    </location>
</feature>
<reference evidence="2 3" key="1">
    <citation type="journal article" date="2021" name="Nat. Commun.">
        <title>Genetic determinants of endophytism in the Arabidopsis root mycobiome.</title>
        <authorList>
            <person name="Mesny F."/>
            <person name="Miyauchi S."/>
            <person name="Thiergart T."/>
            <person name="Pickel B."/>
            <person name="Atanasova L."/>
            <person name="Karlsson M."/>
            <person name="Huettel B."/>
            <person name="Barry K.W."/>
            <person name="Haridas S."/>
            <person name="Chen C."/>
            <person name="Bauer D."/>
            <person name="Andreopoulos W."/>
            <person name="Pangilinan J."/>
            <person name="LaButti K."/>
            <person name="Riley R."/>
            <person name="Lipzen A."/>
            <person name="Clum A."/>
            <person name="Drula E."/>
            <person name="Henrissat B."/>
            <person name="Kohler A."/>
            <person name="Grigoriev I.V."/>
            <person name="Martin F.M."/>
            <person name="Hacquard S."/>
        </authorList>
    </citation>
    <scope>NUCLEOTIDE SEQUENCE [LARGE SCALE GENOMIC DNA]</scope>
    <source>
        <strain evidence="2 3">MPI-CAGE-CH-0241</strain>
    </source>
</reference>
<name>A0A9P9AVI0_9HYPO</name>
<proteinExistence type="predicted"/>
<comment type="caution">
    <text evidence="2">The sequence shown here is derived from an EMBL/GenBank/DDBJ whole genome shotgun (WGS) entry which is preliminary data.</text>
</comment>
<accession>A0A9P9AVI0</accession>
<protein>
    <submittedName>
        <fullName evidence="2">Uncharacterized protein</fullName>
    </submittedName>
</protein>
<dbReference type="Proteomes" id="UP000777438">
    <property type="component" value="Unassembled WGS sequence"/>
</dbReference>
<evidence type="ECO:0000313" key="2">
    <source>
        <dbReference type="EMBL" id="KAH6897158.1"/>
    </source>
</evidence>
<feature type="compositionally biased region" description="Polar residues" evidence="1">
    <location>
        <begin position="145"/>
        <end position="154"/>
    </location>
</feature>
<organism evidence="2 3">
    <name type="scientific">Thelonectria olida</name>
    <dbReference type="NCBI Taxonomy" id="1576542"/>
    <lineage>
        <taxon>Eukaryota</taxon>
        <taxon>Fungi</taxon>
        <taxon>Dikarya</taxon>
        <taxon>Ascomycota</taxon>
        <taxon>Pezizomycotina</taxon>
        <taxon>Sordariomycetes</taxon>
        <taxon>Hypocreomycetidae</taxon>
        <taxon>Hypocreales</taxon>
        <taxon>Nectriaceae</taxon>
        <taxon>Thelonectria</taxon>
    </lineage>
</organism>
<gene>
    <name evidence="2" type="ORF">B0T10DRAFT_556996</name>
</gene>
<dbReference type="OrthoDB" id="5422061at2759"/>
<dbReference type="EMBL" id="JAGPYM010000003">
    <property type="protein sequence ID" value="KAH6897158.1"/>
    <property type="molecule type" value="Genomic_DNA"/>
</dbReference>
<dbReference type="AlphaFoldDB" id="A0A9P9AVI0"/>
<feature type="region of interest" description="Disordered" evidence="1">
    <location>
        <begin position="1"/>
        <end position="28"/>
    </location>
</feature>
<evidence type="ECO:0000256" key="1">
    <source>
        <dbReference type="SAM" id="MobiDB-lite"/>
    </source>
</evidence>
<evidence type="ECO:0000313" key="3">
    <source>
        <dbReference type="Proteomes" id="UP000777438"/>
    </source>
</evidence>